<keyword evidence="3 4" id="KW-0687">Ribonucleoprotein</keyword>
<evidence type="ECO:0000313" key="5">
    <source>
        <dbReference type="EMBL" id="RKP22445.1"/>
    </source>
</evidence>
<dbReference type="InterPro" id="IPR036373">
    <property type="entry name" value="Ribosomal_bL17_sf"/>
</dbReference>
<sequence>MYHGKHYRRFNRTSSHRQHMLRNLTTSLIRYGRIRTTLPKAKELRPIADHMVTLGKRNTPHAFNQARAYLREHNITIPRLKELAALFKERPGGYTRVLKAGFRQGDHAPMAYIELV</sequence>
<evidence type="ECO:0000313" key="6">
    <source>
        <dbReference type="EMBL" id="RKP23527.1"/>
    </source>
</evidence>
<evidence type="ECO:0000256" key="4">
    <source>
        <dbReference type="RuleBase" id="RU000660"/>
    </source>
</evidence>
<gene>
    <name evidence="6" type="ORF">SYNPS1DRAFT_2066</name>
    <name evidence="5" type="ORF">SYNPS1DRAFT_4775</name>
    <name evidence="7" type="ORF">SYNPS1DRAFT_5130</name>
</gene>
<dbReference type="NCBIfam" id="TIGR00059">
    <property type="entry name" value="L17"/>
    <property type="match status" value="1"/>
</dbReference>
<reference evidence="6" key="2">
    <citation type="submission" date="2018-07" db="EMBL/GenBank/DDBJ databases">
        <title>Leveraging single-cell genomics to expand the Fungal Tree of Life.</title>
        <authorList>
            <consortium name="DOE Joint Genome Institute"/>
            <person name="Ahrendt S.R."/>
            <person name="Quandt C.A."/>
            <person name="Ciobanu D."/>
            <person name="Clum A."/>
            <person name="Salamov A."/>
            <person name="Andreopoulos B."/>
            <person name="Cheng J.-F."/>
            <person name="Woyke T."/>
            <person name="Pelin A."/>
            <person name="Henrissat B."/>
            <person name="Reynolds N."/>
            <person name="Benny G.L."/>
            <person name="Smith M.E."/>
            <person name="James T.Y."/>
            <person name="Grigoriev I.V."/>
        </authorList>
    </citation>
    <scope>NUCLEOTIDE SEQUENCE</scope>
    <source>
        <strain evidence="6">Benny S71-1</strain>
    </source>
</reference>
<dbReference type="PANTHER" id="PTHR14413">
    <property type="entry name" value="RIBOSOMAL PROTEIN L17"/>
    <property type="match status" value="1"/>
</dbReference>
<dbReference type="SUPFAM" id="SSF64263">
    <property type="entry name" value="Prokaryotic ribosomal protein L17"/>
    <property type="match status" value="1"/>
</dbReference>
<dbReference type="Pfam" id="PF01196">
    <property type="entry name" value="Ribosomal_L17"/>
    <property type="match status" value="1"/>
</dbReference>
<dbReference type="GO" id="GO:0003735">
    <property type="term" value="F:structural constituent of ribosome"/>
    <property type="evidence" value="ECO:0007669"/>
    <property type="project" value="InterPro"/>
</dbReference>
<evidence type="ECO:0000256" key="3">
    <source>
        <dbReference type="ARBA" id="ARBA00023274"/>
    </source>
</evidence>
<dbReference type="InterPro" id="IPR000456">
    <property type="entry name" value="Ribosomal_bL17"/>
</dbReference>
<name>A0A4P9YUA1_9FUNG</name>
<dbReference type="PANTHER" id="PTHR14413:SF16">
    <property type="entry name" value="LARGE RIBOSOMAL SUBUNIT PROTEIN BL17M"/>
    <property type="match status" value="1"/>
</dbReference>
<accession>A0A4P9YUA1</accession>
<organism evidence="6 8">
    <name type="scientific">Syncephalis pseudoplumigaleata</name>
    <dbReference type="NCBI Taxonomy" id="1712513"/>
    <lineage>
        <taxon>Eukaryota</taxon>
        <taxon>Fungi</taxon>
        <taxon>Fungi incertae sedis</taxon>
        <taxon>Zoopagomycota</taxon>
        <taxon>Zoopagomycotina</taxon>
        <taxon>Zoopagomycetes</taxon>
        <taxon>Zoopagales</taxon>
        <taxon>Piptocephalidaceae</taxon>
        <taxon>Syncephalis</taxon>
    </lineage>
</organism>
<dbReference type="EMBL" id="KZ990903">
    <property type="protein sequence ID" value="RKP23527.1"/>
    <property type="molecule type" value="Genomic_DNA"/>
</dbReference>
<feature type="non-terminal residue" evidence="6">
    <location>
        <position position="116"/>
    </location>
</feature>
<dbReference type="Gene3D" id="3.90.1030.10">
    <property type="entry name" value="Ribosomal protein L17"/>
    <property type="match status" value="1"/>
</dbReference>
<dbReference type="EMBL" id="KZ989293">
    <property type="protein sequence ID" value="RKP26988.1"/>
    <property type="molecule type" value="Genomic_DNA"/>
</dbReference>
<evidence type="ECO:0000313" key="7">
    <source>
        <dbReference type="EMBL" id="RKP26988.1"/>
    </source>
</evidence>
<evidence type="ECO:0000313" key="8">
    <source>
        <dbReference type="Proteomes" id="UP000278143"/>
    </source>
</evidence>
<dbReference type="GO" id="GO:0022625">
    <property type="term" value="C:cytosolic large ribosomal subunit"/>
    <property type="evidence" value="ECO:0007669"/>
    <property type="project" value="TreeGrafter"/>
</dbReference>
<dbReference type="GO" id="GO:0006412">
    <property type="term" value="P:translation"/>
    <property type="evidence" value="ECO:0007669"/>
    <property type="project" value="InterPro"/>
</dbReference>
<dbReference type="Proteomes" id="UP000278143">
    <property type="component" value="Unassembled WGS sequence"/>
</dbReference>
<evidence type="ECO:0000256" key="2">
    <source>
        <dbReference type="ARBA" id="ARBA00022980"/>
    </source>
</evidence>
<dbReference type="InterPro" id="IPR047859">
    <property type="entry name" value="Ribosomal_bL17_CS"/>
</dbReference>
<evidence type="ECO:0000256" key="1">
    <source>
        <dbReference type="ARBA" id="ARBA00008777"/>
    </source>
</evidence>
<dbReference type="AlphaFoldDB" id="A0A4P9YUA1"/>
<dbReference type="HAMAP" id="MF_01368">
    <property type="entry name" value="Ribosomal_bL17"/>
    <property type="match status" value="1"/>
</dbReference>
<dbReference type="PROSITE" id="PS01167">
    <property type="entry name" value="RIBOSOMAL_L17"/>
    <property type="match status" value="1"/>
</dbReference>
<protein>
    <submittedName>
        <fullName evidence="6">50S ribosomal protein L17</fullName>
    </submittedName>
</protein>
<reference evidence="8" key="1">
    <citation type="journal article" date="2018" name="Nat. Microbiol.">
        <title>Leveraging single-cell genomics to expand the fungal tree of life.</title>
        <authorList>
            <person name="Ahrendt S.R."/>
            <person name="Quandt C.A."/>
            <person name="Ciobanu D."/>
            <person name="Clum A."/>
            <person name="Salamov A."/>
            <person name="Andreopoulos B."/>
            <person name="Cheng J.F."/>
            <person name="Woyke T."/>
            <person name="Pelin A."/>
            <person name="Henrissat B."/>
            <person name="Reynolds N.K."/>
            <person name="Benny G.L."/>
            <person name="Smith M.E."/>
            <person name="James T.Y."/>
            <person name="Grigoriev I.V."/>
        </authorList>
    </citation>
    <scope>NUCLEOTIDE SEQUENCE [LARGE SCALE GENOMIC DNA]</scope>
    <source>
        <strain evidence="8">Benny S71-1</strain>
    </source>
</reference>
<dbReference type="EMBL" id="KZ992097">
    <property type="protein sequence ID" value="RKP22445.1"/>
    <property type="molecule type" value="Genomic_DNA"/>
</dbReference>
<comment type="similarity">
    <text evidence="1 4">Belongs to the bacterial ribosomal protein bL17 family.</text>
</comment>
<keyword evidence="8" id="KW-1185">Reference proteome</keyword>
<proteinExistence type="inferred from homology"/>
<keyword evidence="2 4" id="KW-0689">Ribosomal protein</keyword>
<dbReference type="OrthoDB" id="275000at2759"/>